<sequence length="120" mass="13374">MNVARQENRARLAVFGAKEPTVASILYPPLSRIRSLCTLLSLFCYSSALKFDYAKVKIMPRLQLLLPLACWSISLVVAQEIVYVTDLSIFTVLIPIVRILIVLGSLCGLCHLRERPGADQ</sequence>
<keyword evidence="2" id="KW-1185">Reference proteome</keyword>
<protein>
    <submittedName>
        <fullName evidence="1">Uncharacterized protein</fullName>
    </submittedName>
</protein>
<proteinExistence type="predicted"/>
<evidence type="ECO:0000313" key="1">
    <source>
        <dbReference type="EMBL" id="KAI4871150.1"/>
    </source>
</evidence>
<name>A0ACB9ZH56_9PEZI</name>
<comment type="caution">
    <text evidence="1">The sequence shown here is derived from an EMBL/GenBank/DDBJ whole genome shotgun (WGS) entry which is preliminary data.</text>
</comment>
<gene>
    <name evidence="1" type="ORF">F4820DRAFT_7564</name>
</gene>
<dbReference type="EMBL" id="MU393421">
    <property type="protein sequence ID" value="KAI4871150.1"/>
    <property type="molecule type" value="Genomic_DNA"/>
</dbReference>
<organism evidence="1 2">
    <name type="scientific">Hypoxylon rubiginosum</name>
    <dbReference type="NCBI Taxonomy" id="110542"/>
    <lineage>
        <taxon>Eukaryota</taxon>
        <taxon>Fungi</taxon>
        <taxon>Dikarya</taxon>
        <taxon>Ascomycota</taxon>
        <taxon>Pezizomycotina</taxon>
        <taxon>Sordariomycetes</taxon>
        <taxon>Xylariomycetidae</taxon>
        <taxon>Xylariales</taxon>
        <taxon>Hypoxylaceae</taxon>
        <taxon>Hypoxylon</taxon>
    </lineage>
</organism>
<evidence type="ECO:0000313" key="2">
    <source>
        <dbReference type="Proteomes" id="UP001497700"/>
    </source>
</evidence>
<dbReference type="Proteomes" id="UP001497700">
    <property type="component" value="Unassembled WGS sequence"/>
</dbReference>
<reference evidence="1 2" key="1">
    <citation type="journal article" date="2022" name="New Phytol.">
        <title>Ecological generalism drives hyperdiversity of secondary metabolite gene clusters in xylarialean endophytes.</title>
        <authorList>
            <person name="Franco M.E.E."/>
            <person name="Wisecaver J.H."/>
            <person name="Arnold A.E."/>
            <person name="Ju Y.M."/>
            <person name="Slot J.C."/>
            <person name="Ahrendt S."/>
            <person name="Moore L.P."/>
            <person name="Eastman K.E."/>
            <person name="Scott K."/>
            <person name="Konkel Z."/>
            <person name="Mondo S.J."/>
            <person name="Kuo A."/>
            <person name="Hayes R.D."/>
            <person name="Haridas S."/>
            <person name="Andreopoulos B."/>
            <person name="Riley R."/>
            <person name="LaButti K."/>
            <person name="Pangilinan J."/>
            <person name="Lipzen A."/>
            <person name="Amirebrahimi M."/>
            <person name="Yan J."/>
            <person name="Adam C."/>
            <person name="Keymanesh K."/>
            <person name="Ng V."/>
            <person name="Louie K."/>
            <person name="Northen T."/>
            <person name="Drula E."/>
            <person name="Henrissat B."/>
            <person name="Hsieh H.M."/>
            <person name="Youens-Clark K."/>
            <person name="Lutzoni F."/>
            <person name="Miadlikowska J."/>
            <person name="Eastwood D.C."/>
            <person name="Hamelin R.C."/>
            <person name="Grigoriev I.V."/>
            <person name="U'Ren J.M."/>
        </authorList>
    </citation>
    <scope>NUCLEOTIDE SEQUENCE [LARGE SCALE GENOMIC DNA]</scope>
    <source>
        <strain evidence="1 2">CBS 119005</strain>
    </source>
</reference>
<accession>A0ACB9ZH56</accession>